<evidence type="ECO:0000313" key="1">
    <source>
        <dbReference type="EMBL" id="GMA38901.1"/>
    </source>
</evidence>
<dbReference type="Gene3D" id="3.40.50.720">
    <property type="entry name" value="NAD(P)-binding Rossmann-like Domain"/>
    <property type="match status" value="1"/>
</dbReference>
<keyword evidence="2" id="KW-1185">Reference proteome</keyword>
<dbReference type="EMBL" id="BSUO01000001">
    <property type="protein sequence ID" value="GMA38901.1"/>
    <property type="molecule type" value="Genomic_DNA"/>
</dbReference>
<sequence length="278" mass="29713">MFPALGPSVPLLRRGPAEVQLGLDPDGTVVLSGLSEAEIRSLELLDGSLPLEDVLAPQAGSDRFGRLVLDLLDRGLLVDARSSARRPHPSILVDGDGATSRELADLLRQSGAQVLQGRSAFDDLDLAHRSGHTPSAGDQVDLLVRVAAGALSPVGGRPVDDLVCLPVLLRPRSVVVGPFVDSTGPCLLCLDLTRADHDPAWAHLLAQMGRLHEPASASALTTMAAALACSRILAHLDATTPESRDLLEPDVSVEMSMHPPRVVRRTWSRHPRCHRHPR</sequence>
<protein>
    <submittedName>
        <fullName evidence="1">Cyclodehydratase</fullName>
    </submittedName>
</protein>
<dbReference type="RefSeq" id="WP_284302928.1">
    <property type="nucleotide sequence ID" value="NZ_BSUO01000001.1"/>
</dbReference>
<dbReference type="Proteomes" id="UP001157126">
    <property type="component" value="Unassembled WGS sequence"/>
</dbReference>
<accession>A0ABQ6IN93</accession>
<organism evidence="1 2">
    <name type="scientific">Mobilicoccus caccae</name>
    <dbReference type="NCBI Taxonomy" id="1859295"/>
    <lineage>
        <taxon>Bacteria</taxon>
        <taxon>Bacillati</taxon>
        <taxon>Actinomycetota</taxon>
        <taxon>Actinomycetes</taxon>
        <taxon>Micrococcales</taxon>
        <taxon>Dermatophilaceae</taxon>
        <taxon>Mobilicoccus</taxon>
    </lineage>
</organism>
<reference evidence="2" key="1">
    <citation type="journal article" date="2019" name="Int. J. Syst. Evol. Microbiol.">
        <title>The Global Catalogue of Microorganisms (GCM) 10K type strain sequencing project: providing services to taxonomists for standard genome sequencing and annotation.</title>
        <authorList>
            <consortium name="The Broad Institute Genomics Platform"/>
            <consortium name="The Broad Institute Genome Sequencing Center for Infectious Disease"/>
            <person name="Wu L."/>
            <person name="Ma J."/>
        </authorList>
    </citation>
    <scope>NUCLEOTIDE SEQUENCE [LARGE SCALE GENOMIC DNA]</scope>
    <source>
        <strain evidence="2">NBRC 113072</strain>
    </source>
</reference>
<comment type="caution">
    <text evidence="1">The sequence shown here is derived from an EMBL/GenBank/DDBJ whole genome shotgun (WGS) entry which is preliminary data.</text>
</comment>
<proteinExistence type="predicted"/>
<name>A0ABQ6IN93_9MICO</name>
<gene>
    <name evidence="1" type="ORF">GCM10025883_09460</name>
</gene>
<evidence type="ECO:0000313" key="2">
    <source>
        <dbReference type="Proteomes" id="UP001157126"/>
    </source>
</evidence>